<protein>
    <submittedName>
        <fullName evidence="1">Uncharacterized protein</fullName>
    </submittedName>
</protein>
<sequence length="131" mass="14430">MHLVSARPGDVWLKKGQSETPEPLTREVSIVGVRLSLIHNYVAGASRPIRSHSNSTIISRRWHHLKAAPVSRRATPIPHSSFQPFPACLPGLDHPAFPFPNIPSNPTSPRLSLTSPALLPAVLHLRPLNRE</sequence>
<accession>A0AAW0UNC9</accession>
<dbReference type="AlphaFoldDB" id="A0AAW0UNC9"/>
<keyword evidence="2" id="KW-1185">Reference proteome</keyword>
<proteinExistence type="predicted"/>
<dbReference type="Proteomes" id="UP001487740">
    <property type="component" value="Unassembled WGS sequence"/>
</dbReference>
<evidence type="ECO:0000313" key="2">
    <source>
        <dbReference type="Proteomes" id="UP001487740"/>
    </source>
</evidence>
<name>A0AAW0UNC9_SCYPA</name>
<organism evidence="1 2">
    <name type="scientific">Scylla paramamosain</name>
    <name type="common">Mud crab</name>
    <dbReference type="NCBI Taxonomy" id="85552"/>
    <lineage>
        <taxon>Eukaryota</taxon>
        <taxon>Metazoa</taxon>
        <taxon>Ecdysozoa</taxon>
        <taxon>Arthropoda</taxon>
        <taxon>Crustacea</taxon>
        <taxon>Multicrustacea</taxon>
        <taxon>Malacostraca</taxon>
        <taxon>Eumalacostraca</taxon>
        <taxon>Eucarida</taxon>
        <taxon>Decapoda</taxon>
        <taxon>Pleocyemata</taxon>
        <taxon>Brachyura</taxon>
        <taxon>Eubrachyura</taxon>
        <taxon>Portunoidea</taxon>
        <taxon>Portunidae</taxon>
        <taxon>Portuninae</taxon>
        <taxon>Scylla</taxon>
    </lineage>
</organism>
<gene>
    <name evidence="1" type="ORF">O3P69_002753</name>
</gene>
<comment type="caution">
    <text evidence="1">The sequence shown here is derived from an EMBL/GenBank/DDBJ whole genome shotgun (WGS) entry which is preliminary data.</text>
</comment>
<dbReference type="EMBL" id="JARAKH010000009">
    <property type="protein sequence ID" value="KAK8401195.1"/>
    <property type="molecule type" value="Genomic_DNA"/>
</dbReference>
<reference evidence="1 2" key="1">
    <citation type="submission" date="2023-03" db="EMBL/GenBank/DDBJ databases">
        <title>High-quality genome of Scylla paramamosain provides insights in environmental adaptation.</title>
        <authorList>
            <person name="Zhang L."/>
        </authorList>
    </citation>
    <scope>NUCLEOTIDE SEQUENCE [LARGE SCALE GENOMIC DNA]</scope>
    <source>
        <strain evidence="1">LZ_2023a</strain>
        <tissue evidence="1">Muscle</tissue>
    </source>
</reference>
<evidence type="ECO:0000313" key="1">
    <source>
        <dbReference type="EMBL" id="KAK8401195.1"/>
    </source>
</evidence>